<proteinExistence type="predicted"/>
<evidence type="ECO:0000313" key="2">
    <source>
        <dbReference type="EMBL" id="KAF0317516.1"/>
    </source>
</evidence>
<name>A0A8H3ZL12_9PEZI</name>
<comment type="caution">
    <text evidence="2">The sequence shown here is derived from an EMBL/GenBank/DDBJ whole genome shotgun (WGS) entry which is preliminary data.</text>
</comment>
<gene>
    <name evidence="2" type="ORF">GQ607_015268</name>
</gene>
<protein>
    <submittedName>
        <fullName evidence="2">Uncharacterized protein</fullName>
    </submittedName>
</protein>
<feature type="compositionally biased region" description="Low complexity" evidence="1">
    <location>
        <begin position="21"/>
        <end position="34"/>
    </location>
</feature>
<evidence type="ECO:0000313" key="3">
    <source>
        <dbReference type="Proteomes" id="UP000434172"/>
    </source>
</evidence>
<keyword evidence="3" id="KW-1185">Reference proteome</keyword>
<feature type="region of interest" description="Disordered" evidence="1">
    <location>
        <begin position="1"/>
        <end position="96"/>
    </location>
</feature>
<accession>A0A8H3ZL12</accession>
<reference evidence="2 3" key="1">
    <citation type="submission" date="2019-12" db="EMBL/GenBank/DDBJ databases">
        <title>A genome sequence resource for the geographically widespread anthracnose pathogen Colletotrichum asianum.</title>
        <authorList>
            <person name="Meng Y."/>
        </authorList>
    </citation>
    <scope>NUCLEOTIDE SEQUENCE [LARGE SCALE GENOMIC DNA]</scope>
    <source>
        <strain evidence="2 3">ICMP 18580</strain>
    </source>
</reference>
<dbReference type="OrthoDB" id="4840624at2759"/>
<sequence>MASRHPIPNTYHVPPKDQKPSSTSVSSAVKSFFTMPESYPAMPSTTSRYPLPTAYTKTKSSSQPQHGASPQGSSGPRASVESWDTIDKLKDNETSS</sequence>
<feature type="compositionally biased region" description="Basic and acidic residues" evidence="1">
    <location>
        <begin position="85"/>
        <end position="96"/>
    </location>
</feature>
<dbReference type="AlphaFoldDB" id="A0A8H3ZL12"/>
<dbReference type="EMBL" id="WOWK01000129">
    <property type="protein sequence ID" value="KAF0317516.1"/>
    <property type="molecule type" value="Genomic_DNA"/>
</dbReference>
<evidence type="ECO:0000256" key="1">
    <source>
        <dbReference type="SAM" id="MobiDB-lite"/>
    </source>
</evidence>
<organism evidence="2 3">
    <name type="scientific">Colletotrichum asianum</name>
    <dbReference type="NCBI Taxonomy" id="702518"/>
    <lineage>
        <taxon>Eukaryota</taxon>
        <taxon>Fungi</taxon>
        <taxon>Dikarya</taxon>
        <taxon>Ascomycota</taxon>
        <taxon>Pezizomycotina</taxon>
        <taxon>Sordariomycetes</taxon>
        <taxon>Hypocreomycetidae</taxon>
        <taxon>Glomerellales</taxon>
        <taxon>Glomerellaceae</taxon>
        <taxon>Colletotrichum</taxon>
        <taxon>Colletotrichum gloeosporioides species complex</taxon>
    </lineage>
</organism>
<dbReference type="Proteomes" id="UP000434172">
    <property type="component" value="Unassembled WGS sequence"/>
</dbReference>
<feature type="compositionally biased region" description="Polar residues" evidence="1">
    <location>
        <begin position="55"/>
        <end position="76"/>
    </location>
</feature>